<dbReference type="PANTHER" id="PTHR43124">
    <property type="entry name" value="PURINE EFFLUX PUMP PBUE"/>
    <property type="match status" value="1"/>
</dbReference>
<dbReference type="NCBIfam" id="TIGR00710">
    <property type="entry name" value="efflux_Bcr_CflA"/>
    <property type="match status" value="1"/>
</dbReference>
<sequence length="422" mass="41919">MPADAGANAITAANAAATAASPATPTAPTTRTLTGSTLAMLGGLAALGALATNIILPAFPAMGASLGVPVAELGAALSSFFLAFAIGQLVAGPLSDRWGRQPLVLGGLAVFIAGSLICAAADTLGMLIAGRVVQAFGVCAASVLSRAIARDLFDGAALARALALTMVAMAAAPGFSPLIGSALDSRLGWRSVFVALAVAGAALALHYRLSTGETHAPDRRQAVSMGKVLRGYLALLADRRFILSAGAVGLMTGNTFTFFAAAPRVLMGKLGLSSLALGLFFAITVFVVFAAGFLAPRLAKARGLRAVALSGIVIAAAGGAALMAVPGTSLAGFVGGIAVFLFGMGLVNPLATAMTLQPFGREAGAASALLGFLQMFCAALGTALASLPSDAPARLLGMVIATASVLGLLLFLQTRSPVKAGQ</sequence>
<dbReference type="SUPFAM" id="SSF103473">
    <property type="entry name" value="MFS general substrate transporter"/>
    <property type="match status" value="1"/>
</dbReference>
<keyword evidence="4" id="KW-1003">Cell membrane</keyword>
<feature type="transmembrane region" description="Helical" evidence="8">
    <location>
        <begin position="161"/>
        <end position="183"/>
    </location>
</feature>
<dbReference type="Gene3D" id="1.20.1720.10">
    <property type="entry name" value="Multidrug resistance protein D"/>
    <property type="match status" value="1"/>
</dbReference>
<dbReference type="InterPro" id="IPR050189">
    <property type="entry name" value="MFS_Efflux_Transporters"/>
</dbReference>
<feature type="domain" description="Major facilitator superfamily (MFS) profile" evidence="9">
    <location>
        <begin position="37"/>
        <end position="419"/>
    </location>
</feature>
<feature type="transmembrane region" description="Helical" evidence="8">
    <location>
        <begin position="241"/>
        <end position="262"/>
    </location>
</feature>
<dbReference type="RefSeq" id="WP_150083834.1">
    <property type="nucleotide sequence ID" value="NZ_VWRN01000045.1"/>
</dbReference>
<keyword evidence="8" id="KW-0997">Cell inner membrane</keyword>
<dbReference type="Pfam" id="PF07690">
    <property type="entry name" value="MFS_1"/>
    <property type="match status" value="1"/>
</dbReference>
<protein>
    <recommendedName>
        <fullName evidence="8">Bcr/CflA family efflux transporter</fullName>
    </recommendedName>
</protein>
<feature type="transmembrane region" description="Helical" evidence="8">
    <location>
        <begin position="103"/>
        <end position="122"/>
    </location>
</feature>
<dbReference type="InterPro" id="IPR036259">
    <property type="entry name" value="MFS_trans_sf"/>
</dbReference>
<feature type="transmembrane region" description="Helical" evidence="8">
    <location>
        <begin position="38"/>
        <end position="59"/>
    </location>
</feature>
<comment type="caution">
    <text evidence="10">The sequence shown here is derived from an EMBL/GenBank/DDBJ whole genome shotgun (WGS) entry which is preliminary data.</text>
</comment>
<name>A0A5M8AGB6_9BURK</name>
<evidence type="ECO:0000313" key="11">
    <source>
        <dbReference type="Proteomes" id="UP000324324"/>
    </source>
</evidence>
<keyword evidence="5 8" id="KW-0812">Transmembrane</keyword>
<dbReference type="EMBL" id="VWRN01000045">
    <property type="protein sequence ID" value="KAA6120840.1"/>
    <property type="molecule type" value="Genomic_DNA"/>
</dbReference>
<feature type="transmembrane region" description="Helical" evidence="8">
    <location>
        <begin position="393"/>
        <end position="412"/>
    </location>
</feature>
<accession>A0A5M8AGB6</accession>
<feature type="transmembrane region" description="Helical" evidence="8">
    <location>
        <begin position="363"/>
        <end position="387"/>
    </location>
</feature>
<evidence type="ECO:0000256" key="3">
    <source>
        <dbReference type="ARBA" id="ARBA00022448"/>
    </source>
</evidence>
<dbReference type="Proteomes" id="UP000324324">
    <property type="component" value="Unassembled WGS sequence"/>
</dbReference>
<proteinExistence type="inferred from homology"/>
<dbReference type="PROSITE" id="PS50850">
    <property type="entry name" value="MFS"/>
    <property type="match status" value="1"/>
</dbReference>
<dbReference type="GO" id="GO:0005886">
    <property type="term" value="C:plasma membrane"/>
    <property type="evidence" value="ECO:0007669"/>
    <property type="project" value="UniProtKB-SubCell"/>
</dbReference>
<dbReference type="PANTHER" id="PTHR43124:SF3">
    <property type="entry name" value="CHLORAMPHENICOL EFFLUX PUMP RV0191"/>
    <property type="match status" value="1"/>
</dbReference>
<evidence type="ECO:0000256" key="4">
    <source>
        <dbReference type="ARBA" id="ARBA00022475"/>
    </source>
</evidence>
<dbReference type="GO" id="GO:1990961">
    <property type="term" value="P:xenobiotic detoxification by transmembrane export across the plasma membrane"/>
    <property type="evidence" value="ECO:0007669"/>
    <property type="project" value="InterPro"/>
</dbReference>
<evidence type="ECO:0000256" key="5">
    <source>
        <dbReference type="ARBA" id="ARBA00022692"/>
    </source>
</evidence>
<feature type="transmembrane region" description="Helical" evidence="8">
    <location>
        <begin position="274"/>
        <end position="294"/>
    </location>
</feature>
<feature type="transmembrane region" description="Helical" evidence="8">
    <location>
        <begin position="306"/>
        <end position="324"/>
    </location>
</feature>
<evidence type="ECO:0000256" key="1">
    <source>
        <dbReference type="ARBA" id="ARBA00004651"/>
    </source>
</evidence>
<organism evidence="10 11">
    <name type="scientific">Cupriavidus cauae</name>
    <dbReference type="NCBI Taxonomy" id="2608999"/>
    <lineage>
        <taxon>Bacteria</taxon>
        <taxon>Pseudomonadati</taxon>
        <taxon>Pseudomonadota</taxon>
        <taxon>Betaproteobacteria</taxon>
        <taxon>Burkholderiales</taxon>
        <taxon>Burkholderiaceae</taxon>
        <taxon>Cupriavidus</taxon>
    </lineage>
</organism>
<keyword evidence="6 8" id="KW-1133">Transmembrane helix</keyword>
<evidence type="ECO:0000256" key="7">
    <source>
        <dbReference type="ARBA" id="ARBA00023136"/>
    </source>
</evidence>
<dbReference type="AlphaFoldDB" id="A0A5M8AGB6"/>
<evidence type="ECO:0000256" key="8">
    <source>
        <dbReference type="RuleBase" id="RU365088"/>
    </source>
</evidence>
<keyword evidence="11" id="KW-1185">Reference proteome</keyword>
<dbReference type="InterPro" id="IPR020846">
    <property type="entry name" value="MFS_dom"/>
</dbReference>
<feature type="transmembrane region" description="Helical" evidence="8">
    <location>
        <begin position="189"/>
        <end position="209"/>
    </location>
</feature>
<reference evidence="10 11" key="1">
    <citation type="submission" date="2019-09" db="EMBL/GenBank/DDBJ databases">
        <title>Isolation of a novel species in the genus Cupriavidus from patients with sepsis using whole genome sequencing.</title>
        <authorList>
            <person name="Kweon O.J."/>
            <person name="Lee M.-K."/>
        </authorList>
    </citation>
    <scope>NUCLEOTIDE SEQUENCE [LARGE SCALE GENOMIC DNA]</scope>
    <source>
        <strain evidence="10 11">MKL-01</strain>
    </source>
</reference>
<evidence type="ECO:0000313" key="10">
    <source>
        <dbReference type="EMBL" id="KAA6120840.1"/>
    </source>
</evidence>
<feature type="transmembrane region" description="Helical" evidence="8">
    <location>
        <begin position="330"/>
        <end position="351"/>
    </location>
</feature>
<dbReference type="InterPro" id="IPR011701">
    <property type="entry name" value="MFS"/>
</dbReference>
<comment type="subcellular location">
    <subcellularLocation>
        <location evidence="8">Cell inner membrane</location>
        <topology evidence="8">Multi-pass membrane protein</topology>
    </subcellularLocation>
    <subcellularLocation>
        <location evidence="1">Cell membrane</location>
        <topology evidence="1">Multi-pass membrane protein</topology>
    </subcellularLocation>
</comment>
<feature type="transmembrane region" description="Helical" evidence="8">
    <location>
        <begin position="128"/>
        <end position="149"/>
    </location>
</feature>
<feature type="transmembrane region" description="Helical" evidence="8">
    <location>
        <begin position="71"/>
        <end position="91"/>
    </location>
</feature>
<gene>
    <name evidence="10" type="ORF">F1599_16905</name>
</gene>
<comment type="similarity">
    <text evidence="2 8">Belongs to the major facilitator superfamily. Bcr/CmlA family.</text>
</comment>
<keyword evidence="7 8" id="KW-0472">Membrane</keyword>
<evidence type="ECO:0000256" key="6">
    <source>
        <dbReference type="ARBA" id="ARBA00022989"/>
    </source>
</evidence>
<evidence type="ECO:0000256" key="2">
    <source>
        <dbReference type="ARBA" id="ARBA00006236"/>
    </source>
</evidence>
<keyword evidence="3 8" id="KW-0813">Transport</keyword>
<evidence type="ECO:0000259" key="9">
    <source>
        <dbReference type="PROSITE" id="PS50850"/>
    </source>
</evidence>
<dbReference type="InterPro" id="IPR004812">
    <property type="entry name" value="Efflux_drug-R_Bcr/CmlA"/>
</dbReference>
<dbReference type="GO" id="GO:0042910">
    <property type="term" value="F:xenobiotic transmembrane transporter activity"/>
    <property type="evidence" value="ECO:0007669"/>
    <property type="project" value="InterPro"/>
</dbReference>